<evidence type="ECO:0000256" key="2">
    <source>
        <dbReference type="SAM" id="SignalP"/>
    </source>
</evidence>
<proteinExistence type="predicted"/>
<dbReference type="RefSeq" id="WP_017895062.1">
    <property type="nucleotide sequence ID" value="NZ_CBXI010000040.1"/>
</dbReference>
<accession>W6N674</accession>
<protein>
    <recommendedName>
        <fullName evidence="5">Lipoprotein</fullName>
    </recommendedName>
</protein>
<feature type="signal peptide" evidence="2">
    <location>
        <begin position="1"/>
        <end position="25"/>
    </location>
</feature>
<feature type="compositionally biased region" description="Low complexity" evidence="1">
    <location>
        <begin position="25"/>
        <end position="53"/>
    </location>
</feature>
<sequence length="132" mass="14298">MKSNLKKLGLIAVICALFVSFTACSSGNKSSQSSDNSKSTSQSSKKSTESNISVNKDKTDQLKKEKIISNGKVYIQNNRVIATMVIKDGTSDADAKALADKYAKQLKKEHKNMPVSVMAVKNNKNVANVTIK</sequence>
<evidence type="ECO:0000256" key="1">
    <source>
        <dbReference type="SAM" id="MobiDB-lite"/>
    </source>
</evidence>
<evidence type="ECO:0000313" key="3">
    <source>
        <dbReference type="EMBL" id="CDL92148.1"/>
    </source>
</evidence>
<evidence type="ECO:0008006" key="5">
    <source>
        <dbReference type="Google" id="ProtNLM"/>
    </source>
</evidence>
<keyword evidence="2" id="KW-0732">Signal</keyword>
<feature type="chain" id="PRO_5004880687" description="Lipoprotein" evidence="2">
    <location>
        <begin position="26"/>
        <end position="132"/>
    </location>
</feature>
<dbReference type="AlphaFoldDB" id="W6N674"/>
<dbReference type="OrthoDB" id="1908147at2"/>
<name>W6N674_CLOTY</name>
<dbReference type="PROSITE" id="PS51257">
    <property type="entry name" value="PROKAR_LIPOPROTEIN"/>
    <property type="match status" value="1"/>
</dbReference>
<comment type="caution">
    <text evidence="3">The sequence shown here is derived from an EMBL/GenBank/DDBJ whole genome shotgun (WGS) entry which is preliminary data.</text>
</comment>
<dbReference type="Proteomes" id="UP000019482">
    <property type="component" value="Unassembled WGS sequence"/>
</dbReference>
<feature type="region of interest" description="Disordered" evidence="1">
    <location>
        <begin position="25"/>
        <end position="61"/>
    </location>
</feature>
<gene>
    <name evidence="3" type="ORF">CTDIVETGP_2218</name>
</gene>
<organism evidence="3 4">
    <name type="scientific">Clostridium tyrobutyricum DIVETGP</name>
    <dbReference type="NCBI Taxonomy" id="1408889"/>
    <lineage>
        <taxon>Bacteria</taxon>
        <taxon>Bacillati</taxon>
        <taxon>Bacillota</taxon>
        <taxon>Clostridia</taxon>
        <taxon>Eubacteriales</taxon>
        <taxon>Clostridiaceae</taxon>
        <taxon>Clostridium</taxon>
    </lineage>
</organism>
<reference evidence="3 4" key="1">
    <citation type="journal article" date="2015" name="Genome Announc.">
        <title>Draft Genome Sequence of Clostridium tyrobutyricum Strain DIVETGP, Isolated from Cow's Milk for Grana Padano Production.</title>
        <authorList>
            <person name="Soggiu A."/>
            <person name="Piras C."/>
            <person name="Gaiarsa S."/>
            <person name="Sassera D."/>
            <person name="Roncada P."/>
            <person name="Bendixen E."/>
            <person name="Brasca M."/>
            <person name="Bonizzi L."/>
        </authorList>
    </citation>
    <scope>NUCLEOTIDE SEQUENCE [LARGE SCALE GENOMIC DNA]</scope>
    <source>
        <strain evidence="3 4">DIVETGP</strain>
    </source>
</reference>
<keyword evidence="4" id="KW-1185">Reference proteome</keyword>
<dbReference type="EMBL" id="CBXI010000040">
    <property type="protein sequence ID" value="CDL92148.1"/>
    <property type="molecule type" value="Genomic_DNA"/>
</dbReference>
<dbReference type="GeneID" id="29420622"/>
<evidence type="ECO:0000313" key="4">
    <source>
        <dbReference type="Proteomes" id="UP000019482"/>
    </source>
</evidence>